<dbReference type="Gene3D" id="1.10.10.10">
    <property type="entry name" value="Winged helix-like DNA-binding domain superfamily/Winged helix DNA-binding domain"/>
    <property type="match status" value="1"/>
</dbReference>
<evidence type="ECO:0000313" key="8">
    <source>
        <dbReference type="EMBL" id="MFD2797109.1"/>
    </source>
</evidence>
<dbReference type="PANTHER" id="PTHR30173:SF36">
    <property type="entry name" value="ECF RNA POLYMERASE SIGMA FACTOR SIGJ"/>
    <property type="match status" value="1"/>
</dbReference>
<dbReference type="InterPro" id="IPR013324">
    <property type="entry name" value="RNA_pol_sigma_r3/r4-like"/>
</dbReference>
<keyword evidence="3" id="KW-0805">Transcription regulation</keyword>
<reference evidence="9" key="1">
    <citation type="journal article" date="2019" name="Int. J. Syst. Evol. Microbiol.">
        <title>The Global Catalogue of Microorganisms (GCM) 10K type strain sequencing project: providing services to taxonomists for standard genome sequencing and annotation.</title>
        <authorList>
            <consortium name="The Broad Institute Genomics Platform"/>
            <consortium name="The Broad Institute Genome Sequencing Center for Infectious Disease"/>
            <person name="Wu L."/>
            <person name="Ma J."/>
        </authorList>
    </citation>
    <scope>NUCLEOTIDE SEQUENCE [LARGE SCALE GENOMIC DNA]</scope>
    <source>
        <strain evidence="9">CCM 7044</strain>
    </source>
</reference>
<comment type="caution">
    <text evidence="8">The sequence shown here is derived from an EMBL/GenBank/DDBJ whole genome shotgun (WGS) entry which is preliminary data.</text>
</comment>
<dbReference type="NCBIfam" id="NF007214">
    <property type="entry name" value="PRK09636.1"/>
    <property type="match status" value="1"/>
</dbReference>
<dbReference type="InterPro" id="IPR013249">
    <property type="entry name" value="RNA_pol_sigma70_r4_t2"/>
</dbReference>
<dbReference type="EMBL" id="JBHUOG010000002">
    <property type="protein sequence ID" value="MFD2797109.1"/>
    <property type="molecule type" value="Genomic_DNA"/>
</dbReference>
<dbReference type="Gene3D" id="3.10.450.50">
    <property type="match status" value="1"/>
</dbReference>
<dbReference type="Pfam" id="PF08281">
    <property type="entry name" value="Sigma70_r4_2"/>
    <property type="match status" value="1"/>
</dbReference>
<dbReference type="SUPFAM" id="SSF88659">
    <property type="entry name" value="Sigma3 and sigma4 domains of RNA polymerase sigma factors"/>
    <property type="match status" value="1"/>
</dbReference>
<evidence type="ECO:0000256" key="4">
    <source>
        <dbReference type="ARBA" id="ARBA00023082"/>
    </source>
</evidence>
<evidence type="ECO:0000256" key="5">
    <source>
        <dbReference type="ARBA" id="ARBA00023163"/>
    </source>
</evidence>
<keyword evidence="4" id="KW-0731">Sigma factor</keyword>
<dbReference type="InterPro" id="IPR052704">
    <property type="entry name" value="ECF_Sigma-70_Domain"/>
</dbReference>
<evidence type="ECO:0000313" key="9">
    <source>
        <dbReference type="Proteomes" id="UP001597479"/>
    </source>
</evidence>
<accession>A0ABW5VZN3</accession>
<dbReference type="Pfam" id="PF04542">
    <property type="entry name" value="Sigma70_r2"/>
    <property type="match status" value="1"/>
</dbReference>
<dbReference type="InterPro" id="IPR014303">
    <property type="entry name" value="RNA_pol_sigma-70_ECF"/>
</dbReference>
<proteinExistence type="inferred from homology"/>
<dbReference type="InterPro" id="IPR007627">
    <property type="entry name" value="RNA_pol_sigma70_r2"/>
</dbReference>
<evidence type="ECO:0000256" key="3">
    <source>
        <dbReference type="ARBA" id="ARBA00023015"/>
    </source>
</evidence>
<dbReference type="SUPFAM" id="SSF88946">
    <property type="entry name" value="Sigma2 domain of RNA polymerase sigma factors"/>
    <property type="match status" value="1"/>
</dbReference>
<evidence type="ECO:0000256" key="1">
    <source>
        <dbReference type="ARBA" id="ARBA00010641"/>
    </source>
</evidence>
<dbReference type="NCBIfam" id="TIGR02937">
    <property type="entry name" value="sigma70-ECF"/>
    <property type="match status" value="1"/>
</dbReference>
<comment type="similarity">
    <text evidence="1">Belongs to the sigma-70 factor family. ECF subfamily.</text>
</comment>
<name>A0ABW5VZN3_9MICO</name>
<protein>
    <submittedName>
        <fullName evidence="8">RNA polymerase sigma-70 factor</fullName>
    </submittedName>
</protein>
<dbReference type="InterPro" id="IPR032710">
    <property type="entry name" value="NTF2-like_dom_sf"/>
</dbReference>
<feature type="domain" description="RNA polymerase sigma-70 region 2" evidence="6">
    <location>
        <begin position="11"/>
        <end position="74"/>
    </location>
</feature>
<evidence type="ECO:0000256" key="2">
    <source>
        <dbReference type="ARBA" id="ARBA00011344"/>
    </source>
</evidence>
<keyword evidence="9" id="KW-1185">Reference proteome</keyword>
<dbReference type="PANTHER" id="PTHR30173">
    <property type="entry name" value="SIGMA 19 FACTOR"/>
    <property type="match status" value="1"/>
</dbReference>
<evidence type="ECO:0000259" key="7">
    <source>
        <dbReference type="Pfam" id="PF08281"/>
    </source>
</evidence>
<dbReference type="SUPFAM" id="SSF54427">
    <property type="entry name" value="NTF2-like"/>
    <property type="match status" value="1"/>
</dbReference>
<dbReference type="NCBIfam" id="TIGR02957">
    <property type="entry name" value="SigX4"/>
    <property type="match status" value="1"/>
</dbReference>
<dbReference type="InterPro" id="IPR036388">
    <property type="entry name" value="WH-like_DNA-bd_sf"/>
</dbReference>
<organism evidence="8 9">
    <name type="scientific">Promicromonospora vindobonensis</name>
    <dbReference type="NCBI Taxonomy" id="195748"/>
    <lineage>
        <taxon>Bacteria</taxon>
        <taxon>Bacillati</taxon>
        <taxon>Actinomycetota</taxon>
        <taxon>Actinomycetes</taxon>
        <taxon>Micrococcales</taxon>
        <taxon>Promicromonosporaceae</taxon>
        <taxon>Promicromonospora</taxon>
    </lineage>
</organism>
<dbReference type="RefSeq" id="WP_377189864.1">
    <property type="nucleotide sequence ID" value="NZ_JBHUOG010000002.1"/>
</dbReference>
<gene>
    <name evidence="8" type="ORF">ACFS27_26360</name>
</gene>
<evidence type="ECO:0000259" key="6">
    <source>
        <dbReference type="Pfam" id="PF04542"/>
    </source>
</evidence>
<sequence>MSQLSQAADVFQSHRRRLFGIAYRMLGTVADAEDVVQDAWLRWQAVDRSVVLNTEAFLVTTTTRLSINAATSARVRRETYIGPWLPEPVPSGDDPSLGAERAEALSVAMLTLMERLSPNERAVYVLREAFDYPFRQIAEVLDTTEANARQLARRARDHLAGERRAPARPQEISRLLDAFLSAARSGNLDELEQLLAKDVVSVSDGGGKVTAARHPVTGRDHVARFLLGALRQFGQDATYEIADANGGSCLVITRGTEVLCVATVSIDTDGISGIYLVRNPDKLGMRQSS</sequence>
<dbReference type="InterPro" id="IPR013325">
    <property type="entry name" value="RNA_pol_sigma_r2"/>
</dbReference>
<comment type="subunit">
    <text evidence="2">Interacts transiently with the RNA polymerase catalytic core formed by RpoA, RpoB, RpoC and RpoZ (2 alpha, 1 beta, 1 beta' and 1 omega subunit) to form the RNA polymerase holoenzyme that can initiate transcription.</text>
</comment>
<dbReference type="Gene3D" id="1.10.1740.10">
    <property type="match status" value="1"/>
</dbReference>
<feature type="domain" description="RNA polymerase sigma factor 70 region 4 type 2" evidence="7">
    <location>
        <begin position="108"/>
        <end position="159"/>
    </location>
</feature>
<dbReference type="InterPro" id="IPR014284">
    <property type="entry name" value="RNA_pol_sigma-70_dom"/>
</dbReference>
<keyword evidence="5" id="KW-0804">Transcription</keyword>
<dbReference type="Proteomes" id="UP001597479">
    <property type="component" value="Unassembled WGS sequence"/>
</dbReference>